<sequence length="209" mass="22371">MSIASTTLLSLQQAGESLYAARQAFAQEVQHNASRVVGIVASEPFSNDADRAYGQLRTIARMAHELQAMEEQLKTLYGSAMELTAPETPVLVALSDRHPSVRAHPNATGTEGAEDVVVKPALQKQPPKKRAATKVSTESVGRPPRLSANDEKVLGYLQQVLDRRGWKTFTQATIAQGAGIPLGSVGLAMRRVIAAGAVREGKKGSYRLG</sequence>
<evidence type="ECO:0000313" key="2">
    <source>
        <dbReference type="EMBL" id="EER62104.1"/>
    </source>
</evidence>
<keyword evidence="3" id="KW-1185">Reference proteome</keyword>
<dbReference type="OrthoDB" id="8818971at2"/>
<comment type="caution">
    <text evidence="2">The sequence shown here is derived from an EMBL/GenBank/DDBJ whole genome shotgun (WGS) entry which is preliminary data.</text>
</comment>
<dbReference type="RefSeq" id="WP_005793030.1">
    <property type="nucleotide sequence ID" value="NZ_ACQT01000004.1"/>
</dbReference>
<evidence type="ECO:0000256" key="1">
    <source>
        <dbReference type="SAM" id="MobiDB-lite"/>
    </source>
</evidence>
<gene>
    <name evidence="2" type="ORF">AcdelDRAFT_0381</name>
</gene>
<name>C5T0F1_ACIDE</name>
<proteinExistence type="predicted"/>
<dbReference type="Proteomes" id="UP000003856">
    <property type="component" value="Unassembled WGS sequence"/>
</dbReference>
<organism evidence="2 3">
    <name type="scientific">Acidovorax delafieldii 2AN</name>
    <dbReference type="NCBI Taxonomy" id="573060"/>
    <lineage>
        <taxon>Bacteria</taxon>
        <taxon>Pseudomonadati</taxon>
        <taxon>Pseudomonadota</taxon>
        <taxon>Betaproteobacteria</taxon>
        <taxon>Burkholderiales</taxon>
        <taxon>Comamonadaceae</taxon>
        <taxon>Acidovorax</taxon>
    </lineage>
</organism>
<reference evidence="2 3" key="1">
    <citation type="submission" date="2009-05" db="EMBL/GenBank/DDBJ databases">
        <title>The draft genome of Acidovorax delafieldii 2AN.</title>
        <authorList>
            <consortium name="US DOE Joint Genome Institute (JGI-PGF)"/>
            <person name="Lucas S."/>
            <person name="Copeland A."/>
            <person name="Lapidus A."/>
            <person name="Glavina del Rio T."/>
            <person name="Tice H."/>
            <person name="Bruce D."/>
            <person name="Goodwin L."/>
            <person name="Pitluck S."/>
            <person name="Larimer F."/>
            <person name="Land M.L."/>
            <person name="Hauser L."/>
            <person name="Shelobolina E.S."/>
            <person name="Picardal F."/>
            <person name="Roden E."/>
            <person name="Emerson D."/>
        </authorList>
    </citation>
    <scope>NUCLEOTIDE SEQUENCE [LARGE SCALE GENOMIC DNA]</scope>
    <source>
        <strain evidence="2 3">2AN</strain>
    </source>
</reference>
<feature type="region of interest" description="Disordered" evidence="1">
    <location>
        <begin position="120"/>
        <end position="146"/>
    </location>
</feature>
<dbReference type="EMBL" id="ACQT01000004">
    <property type="protein sequence ID" value="EER62104.1"/>
    <property type="molecule type" value="Genomic_DNA"/>
</dbReference>
<protein>
    <submittedName>
        <fullName evidence="2">Uncharacterized protein</fullName>
    </submittedName>
</protein>
<accession>C5T0F1</accession>
<dbReference type="AlphaFoldDB" id="C5T0F1"/>
<dbReference type="PATRIC" id="fig|573060.9.peg.4894"/>
<evidence type="ECO:0000313" key="3">
    <source>
        <dbReference type="Proteomes" id="UP000003856"/>
    </source>
</evidence>